<reference evidence="1 2" key="1">
    <citation type="submission" date="2018-05" db="EMBL/GenBank/DDBJ databases">
        <title>Chitinophaga sp. K3CV102501T nov., isolated from isolated from a monsoon evergreen broad-leaved forest soil.</title>
        <authorList>
            <person name="Lv Y."/>
        </authorList>
    </citation>
    <scope>NUCLEOTIDE SEQUENCE [LARGE SCALE GENOMIC DNA]</scope>
    <source>
        <strain evidence="1 2">GDMCC 1.1325</strain>
    </source>
</reference>
<dbReference type="EMBL" id="QFFJ01000002">
    <property type="protein sequence ID" value="RBL90526.1"/>
    <property type="molecule type" value="Genomic_DNA"/>
</dbReference>
<keyword evidence="2" id="KW-1185">Reference proteome</keyword>
<protein>
    <submittedName>
        <fullName evidence="1">Uncharacterized protein</fullName>
    </submittedName>
</protein>
<comment type="caution">
    <text evidence="1">The sequence shown here is derived from an EMBL/GenBank/DDBJ whole genome shotgun (WGS) entry which is preliminary data.</text>
</comment>
<sequence>MDKRNGQSFEGYSTPDLWPHLIQLCDACYHAQRQAEQQPTTAILYPDEQLTFSVHPEKSPFVYEKRTVLQAVLDADGKPLDEPQSIDMVFVKGTNESAQATIRHFQLNTSYYDEATNSFNIRLAGPSTGIDIRVRQRTEVWNIVNDYISRYKKLLEVDPKLSGIMLQHGRLLAAGSGYWSVWATLLWQATGDRDILANVLLPTSAYGGRYAALATAAPNTDQVYPGTHPDVFE</sequence>
<proteinExistence type="predicted"/>
<evidence type="ECO:0000313" key="2">
    <source>
        <dbReference type="Proteomes" id="UP000253410"/>
    </source>
</evidence>
<name>A0A365XVY3_9BACT</name>
<dbReference type="Proteomes" id="UP000253410">
    <property type="component" value="Unassembled WGS sequence"/>
</dbReference>
<evidence type="ECO:0000313" key="1">
    <source>
        <dbReference type="EMBL" id="RBL90526.1"/>
    </source>
</evidence>
<gene>
    <name evidence="1" type="ORF">DF182_29150</name>
</gene>
<organism evidence="1 2">
    <name type="scientific">Chitinophaga flava</name>
    <dbReference type="NCBI Taxonomy" id="2259036"/>
    <lineage>
        <taxon>Bacteria</taxon>
        <taxon>Pseudomonadati</taxon>
        <taxon>Bacteroidota</taxon>
        <taxon>Chitinophagia</taxon>
        <taxon>Chitinophagales</taxon>
        <taxon>Chitinophagaceae</taxon>
        <taxon>Chitinophaga</taxon>
    </lineage>
</organism>
<accession>A0A365XVY3</accession>
<dbReference type="AlphaFoldDB" id="A0A365XVY3"/>